<dbReference type="SMART" id="SM00091">
    <property type="entry name" value="PAS"/>
    <property type="match status" value="1"/>
</dbReference>
<dbReference type="GO" id="GO:0005524">
    <property type="term" value="F:ATP binding"/>
    <property type="evidence" value="ECO:0007669"/>
    <property type="project" value="UniProtKB-KW"/>
</dbReference>
<dbReference type="InterPro" id="IPR043056">
    <property type="entry name" value="LuxQ-periplasm_N"/>
</dbReference>
<evidence type="ECO:0000313" key="14">
    <source>
        <dbReference type="EMBL" id="RNF51116.1"/>
    </source>
</evidence>
<evidence type="ECO:0000259" key="11">
    <source>
        <dbReference type="PROSITE" id="PS50112"/>
    </source>
</evidence>
<dbReference type="InterPro" id="IPR000014">
    <property type="entry name" value="PAS"/>
</dbReference>
<keyword evidence="9" id="KW-0902">Two-component regulatory system</keyword>
<dbReference type="CDD" id="cd01948">
    <property type="entry name" value="EAL"/>
    <property type="match status" value="1"/>
</dbReference>
<dbReference type="GO" id="GO:0004673">
    <property type="term" value="F:protein histidine kinase activity"/>
    <property type="evidence" value="ECO:0007669"/>
    <property type="project" value="InterPro"/>
</dbReference>
<dbReference type="InterPro" id="IPR015387">
    <property type="entry name" value="LuxQ-periplasm_dom"/>
</dbReference>
<dbReference type="PROSITE" id="PS50887">
    <property type="entry name" value="GGDEF"/>
    <property type="match status" value="1"/>
</dbReference>
<dbReference type="EMBL" id="RIZG01000004">
    <property type="protein sequence ID" value="RNF51116.1"/>
    <property type="molecule type" value="Genomic_DNA"/>
</dbReference>
<dbReference type="GO" id="GO:0000160">
    <property type="term" value="P:phosphorelay signal transduction system"/>
    <property type="evidence" value="ECO:0007669"/>
    <property type="project" value="UniProtKB-KW"/>
</dbReference>
<evidence type="ECO:0000256" key="10">
    <source>
        <dbReference type="SAM" id="Phobius"/>
    </source>
</evidence>
<evidence type="ECO:0000256" key="8">
    <source>
        <dbReference type="ARBA" id="ARBA00022840"/>
    </source>
</evidence>
<dbReference type="InterPro" id="IPR001633">
    <property type="entry name" value="EAL_dom"/>
</dbReference>
<dbReference type="NCBIfam" id="TIGR00229">
    <property type="entry name" value="sensory_box"/>
    <property type="match status" value="1"/>
</dbReference>
<evidence type="ECO:0000259" key="13">
    <source>
        <dbReference type="PROSITE" id="PS50887"/>
    </source>
</evidence>
<dbReference type="FunFam" id="3.30.70.270:FF:000001">
    <property type="entry name" value="Diguanylate cyclase domain protein"/>
    <property type="match status" value="1"/>
</dbReference>
<proteinExistence type="predicted"/>
<dbReference type="Gene3D" id="3.20.20.450">
    <property type="entry name" value="EAL domain"/>
    <property type="match status" value="1"/>
</dbReference>
<dbReference type="Gene3D" id="3.30.70.270">
    <property type="match status" value="1"/>
</dbReference>
<dbReference type="SUPFAM" id="SSF103190">
    <property type="entry name" value="Sensory domain-like"/>
    <property type="match status" value="1"/>
</dbReference>
<evidence type="ECO:0000256" key="5">
    <source>
        <dbReference type="ARBA" id="ARBA00022679"/>
    </source>
</evidence>
<dbReference type="PANTHER" id="PTHR44757:SF2">
    <property type="entry name" value="BIOFILM ARCHITECTURE MAINTENANCE PROTEIN MBAA"/>
    <property type="match status" value="1"/>
</dbReference>
<evidence type="ECO:0000256" key="2">
    <source>
        <dbReference type="ARBA" id="ARBA00004429"/>
    </source>
</evidence>
<dbReference type="PROSITE" id="PS50883">
    <property type="entry name" value="EAL"/>
    <property type="match status" value="1"/>
</dbReference>
<keyword evidence="15" id="KW-1185">Reference proteome</keyword>
<evidence type="ECO:0000256" key="6">
    <source>
        <dbReference type="ARBA" id="ARBA00022741"/>
    </source>
</evidence>
<reference evidence="14 15" key="1">
    <citation type="journal article" date="2012" name="Int. J. Syst. Evol. Microbiol.">
        <title>Marinomonas hwangdonensis sp. nov., isolated from seawater.</title>
        <authorList>
            <person name="Jung Y.T."/>
            <person name="Oh T.K."/>
            <person name="Yoon J.H."/>
        </authorList>
    </citation>
    <scope>NUCLEOTIDE SEQUENCE [LARGE SCALE GENOMIC DNA]</scope>
    <source>
        <strain evidence="14 15">HDW-15</strain>
    </source>
</reference>
<evidence type="ECO:0000256" key="9">
    <source>
        <dbReference type="ARBA" id="ARBA00023012"/>
    </source>
</evidence>
<dbReference type="SUPFAM" id="SSF55073">
    <property type="entry name" value="Nucleotide cyclase"/>
    <property type="match status" value="1"/>
</dbReference>
<keyword evidence="6" id="KW-0547">Nucleotide-binding</keyword>
<comment type="cofactor">
    <cofactor evidence="1">
        <name>Mg(2+)</name>
        <dbReference type="ChEBI" id="CHEBI:18420"/>
    </cofactor>
</comment>
<dbReference type="Pfam" id="PF00990">
    <property type="entry name" value="GGDEF"/>
    <property type="match status" value="1"/>
</dbReference>
<evidence type="ECO:0000256" key="4">
    <source>
        <dbReference type="ARBA" id="ARBA00022553"/>
    </source>
</evidence>
<dbReference type="CDD" id="cd00130">
    <property type="entry name" value="PAS"/>
    <property type="match status" value="1"/>
</dbReference>
<dbReference type="SUPFAM" id="SSF55785">
    <property type="entry name" value="PYP-like sensor domain (PAS domain)"/>
    <property type="match status" value="1"/>
</dbReference>
<dbReference type="InterPro" id="IPR035919">
    <property type="entry name" value="EAL_sf"/>
</dbReference>
<gene>
    <name evidence="14" type="ORF">EBI00_09170</name>
</gene>
<keyword evidence="10" id="KW-0472">Membrane</keyword>
<dbReference type="Proteomes" id="UP000280507">
    <property type="component" value="Unassembled WGS sequence"/>
</dbReference>
<dbReference type="SMART" id="SM00052">
    <property type="entry name" value="EAL"/>
    <property type="match status" value="1"/>
</dbReference>
<evidence type="ECO:0000256" key="7">
    <source>
        <dbReference type="ARBA" id="ARBA00022777"/>
    </source>
</evidence>
<dbReference type="Pfam" id="PF00563">
    <property type="entry name" value="EAL"/>
    <property type="match status" value="1"/>
</dbReference>
<dbReference type="PROSITE" id="PS50112">
    <property type="entry name" value="PAS"/>
    <property type="match status" value="1"/>
</dbReference>
<feature type="transmembrane region" description="Helical" evidence="10">
    <location>
        <begin position="289"/>
        <end position="309"/>
    </location>
</feature>
<feature type="domain" description="GGDEF" evidence="13">
    <location>
        <begin position="512"/>
        <end position="650"/>
    </location>
</feature>
<dbReference type="PANTHER" id="PTHR44757">
    <property type="entry name" value="DIGUANYLATE CYCLASE DGCP"/>
    <property type="match status" value="1"/>
</dbReference>
<dbReference type="InterPro" id="IPR029151">
    <property type="entry name" value="Sensor-like_sf"/>
</dbReference>
<evidence type="ECO:0000313" key="15">
    <source>
        <dbReference type="Proteomes" id="UP000280507"/>
    </source>
</evidence>
<feature type="domain" description="PAS" evidence="11">
    <location>
        <begin position="369"/>
        <end position="424"/>
    </location>
</feature>
<dbReference type="Gene3D" id="3.30.450.20">
    <property type="entry name" value="PAS domain"/>
    <property type="match status" value="1"/>
</dbReference>
<dbReference type="SMART" id="SM00267">
    <property type="entry name" value="GGDEF"/>
    <property type="match status" value="1"/>
</dbReference>
<evidence type="ECO:0000256" key="1">
    <source>
        <dbReference type="ARBA" id="ARBA00001946"/>
    </source>
</evidence>
<evidence type="ECO:0000259" key="12">
    <source>
        <dbReference type="PROSITE" id="PS50883"/>
    </source>
</evidence>
<evidence type="ECO:0000256" key="3">
    <source>
        <dbReference type="ARBA" id="ARBA00022519"/>
    </source>
</evidence>
<keyword evidence="10" id="KW-0812">Transmembrane</keyword>
<protein>
    <submittedName>
        <fullName evidence="14">EAL domain-containing protein</fullName>
    </submittedName>
</protein>
<sequence>MPSKRFNSSERRPRFFELKFTTRIALVFGALGLLTLLVSMLYAYRAAEQSLDLEIHNALQQRQKTIENLVSIRLSLLDVYLQSSAANRIFSSIDNGNESGISMMAEDMAFMFQDSALGANLDIFFITNTNNELVYDAGLPLYDISAFFEEMRSPFLYANRWSLVNSGNLNALIKSVPLFDPATIQLKGYMFIGLAIGQNREFVADVAQQIDVDILKIGTNNKPWQRYSGVNFVSEPARFPLLGTVDKSNDVYLMRQVISLPNDINKIWAEVGLSADRFPSITETYQQTFYLLSGGFIVVLLIAASLIHISHTKNVARLMDFIREIQGGSRGVQYEKGGIKEYNQVGYAMQEMVHDLNIAATVFESAEGMIVTDPDQKILRVNRAFTEITGYSVSEALGRPLDFIQSDHNNAVFLREMNDALVNKGFWQGEVWNTRKNAEEYLQWISITAVQSESSEHVNNYVVTLIDATQRKAAENKITQLAFYDQLTGLPNRQLLMDRLNHAIAASVRQKRSGAILFIDLDDFKTLNDTRGHDAGDILLQQVADRLVNNVRKDDTVARIGGDEFIILLEDLDEDINIASQQVELLAEQLLKSLSAPYRILAIEYFSTLSIGITLFQGDQVSYEELLKQADLAMYQSKAAGRNTRRFFDPSMQARVLEHAELANDVRKGMTNKEFVLFFQPQIDTNLNIIGAEALIRWYHPTRGLVTPGHFIDVVEETGLILPLGQWVLDRACQVIAQWENASSTKNLTLSVNISARQLMQSDFVEQVMASLKRSGANPQRLKLELTESMLLNDVQDTILKMNLLGDQGVSFSLDDFGTGYSSLSYLRQLPLEQLKIDQSFVQDLENQTTIAQTIVTLAKGLDMSVIAEGVETEEQYRALALYGCEAYQGFYFGRPMPLNDFLARVEHHLGT</sequence>
<dbReference type="InterPro" id="IPR052155">
    <property type="entry name" value="Biofilm_reg_signaling"/>
</dbReference>
<keyword evidence="5" id="KW-0808">Transferase</keyword>
<dbReference type="InterPro" id="IPR000160">
    <property type="entry name" value="GGDEF_dom"/>
</dbReference>
<dbReference type="GO" id="GO:0005886">
    <property type="term" value="C:plasma membrane"/>
    <property type="evidence" value="ECO:0007669"/>
    <property type="project" value="UniProtKB-SubCell"/>
</dbReference>
<keyword evidence="3" id="KW-0997">Cell inner membrane</keyword>
<feature type="transmembrane region" description="Helical" evidence="10">
    <location>
        <begin position="20"/>
        <end position="44"/>
    </location>
</feature>
<dbReference type="Pfam" id="PF13426">
    <property type="entry name" value="PAS_9"/>
    <property type="match status" value="1"/>
</dbReference>
<keyword evidence="8" id="KW-0067">ATP-binding</keyword>
<keyword evidence="3" id="KW-1003">Cell membrane</keyword>
<dbReference type="RefSeq" id="WP_123095629.1">
    <property type="nucleotide sequence ID" value="NZ_RIZG01000004.1"/>
</dbReference>
<dbReference type="InterPro" id="IPR029787">
    <property type="entry name" value="Nucleotide_cyclase"/>
</dbReference>
<keyword evidence="10" id="KW-1133">Transmembrane helix</keyword>
<dbReference type="InterPro" id="IPR035965">
    <property type="entry name" value="PAS-like_dom_sf"/>
</dbReference>
<comment type="subcellular location">
    <subcellularLocation>
        <location evidence="2">Cell inner membrane</location>
        <topology evidence="2">Multi-pass membrane protein</topology>
    </subcellularLocation>
</comment>
<dbReference type="InterPro" id="IPR043128">
    <property type="entry name" value="Rev_trsase/Diguanyl_cyclase"/>
</dbReference>
<dbReference type="SUPFAM" id="SSF141868">
    <property type="entry name" value="EAL domain-like"/>
    <property type="match status" value="1"/>
</dbReference>
<keyword evidence="4" id="KW-0597">Phosphoprotein</keyword>
<organism evidence="14 15">
    <name type="scientific">Marinomonas hwangdonensis</name>
    <dbReference type="NCBI Taxonomy" id="1053647"/>
    <lineage>
        <taxon>Bacteria</taxon>
        <taxon>Pseudomonadati</taxon>
        <taxon>Pseudomonadota</taxon>
        <taxon>Gammaproteobacteria</taxon>
        <taxon>Oceanospirillales</taxon>
        <taxon>Oceanospirillaceae</taxon>
        <taxon>Marinomonas</taxon>
    </lineage>
</organism>
<dbReference type="Gene3D" id="3.30.450.220">
    <property type="entry name" value="LuxQ periplasmic domain, N-terminal subdomain"/>
    <property type="match status" value="1"/>
</dbReference>
<dbReference type="NCBIfam" id="TIGR00254">
    <property type="entry name" value="GGDEF"/>
    <property type="match status" value="1"/>
</dbReference>
<dbReference type="AlphaFoldDB" id="A0A3M8Q4T8"/>
<name>A0A3M8Q4T8_9GAMM</name>
<comment type="caution">
    <text evidence="14">The sequence shown here is derived from an EMBL/GenBank/DDBJ whole genome shotgun (WGS) entry which is preliminary data.</text>
</comment>
<dbReference type="CDD" id="cd01949">
    <property type="entry name" value="GGDEF"/>
    <property type="match status" value="1"/>
</dbReference>
<dbReference type="Pfam" id="PF09308">
    <property type="entry name" value="LuxQ-periplasm"/>
    <property type="match status" value="1"/>
</dbReference>
<dbReference type="OrthoDB" id="9804951at2"/>
<feature type="domain" description="EAL" evidence="12">
    <location>
        <begin position="659"/>
        <end position="910"/>
    </location>
</feature>
<dbReference type="GO" id="GO:0016791">
    <property type="term" value="F:phosphatase activity"/>
    <property type="evidence" value="ECO:0007669"/>
    <property type="project" value="InterPro"/>
</dbReference>
<keyword evidence="7" id="KW-0418">Kinase</keyword>
<accession>A0A3M8Q4T8</accession>